<dbReference type="InterPro" id="IPR005913">
    <property type="entry name" value="dTDP_dehydrorham_reduct"/>
</dbReference>
<dbReference type="CDD" id="cd05254">
    <property type="entry name" value="dTDP_HR_like_SDR_e"/>
    <property type="match status" value="1"/>
</dbReference>
<evidence type="ECO:0000313" key="9">
    <source>
        <dbReference type="Proteomes" id="UP000029736"/>
    </source>
</evidence>
<name>A0A098SC76_9BACT</name>
<comment type="similarity">
    <text evidence="2 6">Belongs to the dTDP-4-dehydrorhamnose reductase family.</text>
</comment>
<keyword evidence="9" id="KW-1185">Reference proteome</keyword>
<dbReference type="Pfam" id="PF04321">
    <property type="entry name" value="RmlD_sub_bind"/>
    <property type="match status" value="1"/>
</dbReference>
<dbReference type="PANTHER" id="PTHR10491:SF4">
    <property type="entry name" value="METHIONINE ADENOSYLTRANSFERASE 2 SUBUNIT BETA"/>
    <property type="match status" value="1"/>
</dbReference>
<comment type="pathway">
    <text evidence="1 6">Carbohydrate biosynthesis; dTDP-L-rhamnose biosynthesis.</text>
</comment>
<evidence type="ECO:0000256" key="3">
    <source>
        <dbReference type="ARBA" id="ARBA00012929"/>
    </source>
</evidence>
<evidence type="ECO:0000259" key="7">
    <source>
        <dbReference type="Pfam" id="PF04321"/>
    </source>
</evidence>
<reference evidence="8 9" key="1">
    <citation type="journal article" date="2014" name="Int. J. Syst. Evol. Microbiol.">
        <title>Phaeodactylibacter xiamenensis gen. nov., sp. nov., a member of the family Saprospiraceae isolated from the marine alga Phaeodactylum tricornutum.</title>
        <authorList>
            <person name="Chen Z.Jr."/>
            <person name="Lei X."/>
            <person name="Lai Q."/>
            <person name="Li Y."/>
            <person name="Zhang B."/>
            <person name="Zhang J."/>
            <person name="Zhang H."/>
            <person name="Yang L."/>
            <person name="Zheng W."/>
            <person name="Tian Y."/>
            <person name="Yu Z."/>
            <person name="Xu H.Jr."/>
            <person name="Zheng T."/>
        </authorList>
    </citation>
    <scope>NUCLEOTIDE SEQUENCE [LARGE SCALE GENOMIC DNA]</scope>
    <source>
        <strain evidence="8 9">KD52</strain>
    </source>
</reference>
<dbReference type="GO" id="GO:0019305">
    <property type="term" value="P:dTDP-rhamnose biosynthetic process"/>
    <property type="evidence" value="ECO:0007669"/>
    <property type="project" value="UniProtKB-UniPathway"/>
</dbReference>
<dbReference type="GO" id="GO:0008831">
    <property type="term" value="F:dTDP-4-dehydrorhamnose reductase activity"/>
    <property type="evidence" value="ECO:0007669"/>
    <property type="project" value="UniProtKB-EC"/>
</dbReference>
<keyword evidence="6" id="KW-0521">NADP</keyword>
<dbReference type="InterPro" id="IPR036291">
    <property type="entry name" value="NAD(P)-bd_dom_sf"/>
</dbReference>
<dbReference type="RefSeq" id="WP_044215951.1">
    <property type="nucleotide sequence ID" value="NZ_JBKAGJ010000005.1"/>
</dbReference>
<dbReference type="UniPathway" id="UPA00124"/>
<dbReference type="Proteomes" id="UP000029736">
    <property type="component" value="Unassembled WGS sequence"/>
</dbReference>
<dbReference type="AlphaFoldDB" id="A0A098SC76"/>
<gene>
    <name evidence="8" type="ORF">IX84_01560</name>
</gene>
<dbReference type="STRING" id="1524460.IX84_01560"/>
<dbReference type="GO" id="GO:0005829">
    <property type="term" value="C:cytosol"/>
    <property type="evidence" value="ECO:0007669"/>
    <property type="project" value="TreeGrafter"/>
</dbReference>
<proteinExistence type="inferred from homology"/>
<dbReference type="Gene3D" id="3.40.50.720">
    <property type="entry name" value="NAD(P)-binding Rossmann-like Domain"/>
    <property type="match status" value="1"/>
</dbReference>
<dbReference type="EMBL" id="JPOS01000003">
    <property type="protein sequence ID" value="KGE89740.1"/>
    <property type="molecule type" value="Genomic_DNA"/>
</dbReference>
<protein>
    <recommendedName>
        <fullName evidence="4 6">dTDP-4-dehydrorhamnose reductase</fullName>
        <ecNumber evidence="3 6">1.1.1.133</ecNumber>
    </recommendedName>
</protein>
<sequence length="290" mass="32715">MAKILVTGANGQVGRELQVLAAQRSDVQFIFTNRTLLDITDGDAVEKFFNEQQPDYCINCAAYTAVDKAETETDLAKAVNVTAVQHLATQCHKHGAPFIHFSTDYVYHNSLNRPLREDDPTEPKGVYAQTKLDGEKAALEAHDHSMIVRTSWVYSTFGHNFVKTMLRLGGERDRLTVVFDQIGSPTYARSLADAMLKVIQLHRMGTVSQEKWHGIYHYSNEGICSWYDFAKAAIDAKGLECEILPIETKDFPTPAQRPPFSLLNKAKFKSAFGLTIPHWQKDLKRMLEHL</sequence>
<accession>A0A098SC76</accession>
<dbReference type="Gene3D" id="3.90.25.10">
    <property type="entry name" value="UDP-galactose 4-epimerase, domain 1"/>
    <property type="match status" value="1"/>
</dbReference>
<evidence type="ECO:0000256" key="2">
    <source>
        <dbReference type="ARBA" id="ARBA00010944"/>
    </source>
</evidence>
<evidence type="ECO:0000256" key="4">
    <source>
        <dbReference type="ARBA" id="ARBA00017099"/>
    </source>
</evidence>
<dbReference type="SUPFAM" id="SSF51735">
    <property type="entry name" value="NAD(P)-binding Rossmann-fold domains"/>
    <property type="match status" value="1"/>
</dbReference>
<comment type="function">
    <text evidence="6">Catalyzes the reduction of dTDP-6-deoxy-L-lyxo-4-hexulose to yield dTDP-L-rhamnose.</text>
</comment>
<feature type="domain" description="RmlD-like substrate binding" evidence="7">
    <location>
        <begin position="3"/>
        <end position="289"/>
    </location>
</feature>
<organism evidence="8 9">
    <name type="scientific">Phaeodactylibacter xiamenensis</name>
    <dbReference type="NCBI Taxonomy" id="1524460"/>
    <lineage>
        <taxon>Bacteria</taxon>
        <taxon>Pseudomonadati</taxon>
        <taxon>Bacteroidota</taxon>
        <taxon>Saprospiria</taxon>
        <taxon>Saprospirales</taxon>
        <taxon>Haliscomenobacteraceae</taxon>
        <taxon>Phaeodactylibacter</taxon>
    </lineage>
</organism>
<dbReference type="NCBIfam" id="TIGR01214">
    <property type="entry name" value="rmlD"/>
    <property type="match status" value="1"/>
</dbReference>
<comment type="caution">
    <text evidence="8">The sequence shown here is derived from an EMBL/GenBank/DDBJ whole genome shotgun (WGS) entry which is preliminary data.</text>
</comment>
<evidence type="ECO:0000256" key="1">
    <source>
        <dbReference type="ARBA" id="ARBA00004781"/>
    </source>
</evidence>
<keyword evidence="6" id="KW-0560">Oxidoreductase</keyword>
<dbReference type="OrthoDB" id="9803892at2"/>
<evidence type="ECO:0000256" key="5">
    <source>
        <dbReference type="ARBA" id="ARBA00048200"/>
    </source>
</evidence>
<evidence type="ECO:0000256" key="6">
    <source>
        <dbReference type="RuleBase" id="RU364082"/>
    </source>
</evidence>
<dbReference type="PANTHER" id="PTHR10491">
    <property type="entry name" value="DTDP-4-DEHYDRORHAMNOSE REDUCTASE"/>
    <property type="match status" value="1"/>
</dbReference>
<dbReference type="EC" id="1.1.1.133" evidence="3 6"/>
<comment type="catalytic activity">
    <reaction evidence="5">
        <text>dTDP-beta-L-rhamnose + NADP(+) = dTDP-4-dehydro-beta-L-rhamnose + NADPH + H(+)</text>
        <dbReference type="Rhea" id="RHEA:21796"/>
        <dbReference type="ChEBI" id="CHEBI:15378"/>
        <dbReference type="ChEBI" id="CHEBI:57510"/>
        <dbReference type="ChEBI" id="CHEBI:57783"/>
        <dbReference type="ChEBI" id="CHEBI:58349"/>
        <dbReference type="ChEBI" id="CHEBI:62830"/>
        <dbReference type="EC" id="1.1.1.133"/>
    </reaction>
</comment>
<evidence type="ECO:0000313" key="8">
    <source>
        <dbReference type="EMBL" id="KGE89740.1"/>
    </source>
</evidence>
<dbReference type="InterPro" id="IPR029903">
    <property type="entry name" value="RmlD-like-bd"/>
</dbReference>